<keyword evidence="3 7" id="KW-0812">Transmembrane</keyword>
<comment type="similarity">
    <text evidence="2">Belongs to the TAPT1 family.</text>
</comment>
<evidence type="ECO:0000313" key="9">
    <source>
        <dbReference type="Proteomes" id="UP001164746"/>
    </source>
</evidence>
<feature type="region of interest" description="Disordered" evidence="6">
    <location>
        <begin position="428"/>
        <end position="447"/>
    </location>
</feature>
<sequence>MAAEKTHKSAEDQFRTMSVWGYFKTEMTRGYQLEREEEKYAQKRQRVYTFMKTPRELEKFTIFGFFQCLDAFLFIFTFLPLRILLAVLRPAQICDILKGVVLVVCSFIVSHVDTSMMYHLVRGQATIKLYVFFNMLDMADRLLSTVGHDILDALFWTATEPRGRRREHFGTLAHLVIAIVYIACSDVKERFHYVVLLSLVCIRNMNAVAWDLEHLWVLLPDAIIVLISEVLVDWGKHAFVLKFNEILADVYGEFKVKLALDMASSRQSQAFTDHSDLVSRRMGLTPLPLACLLYLIVSRSVRLTTTMDYTILALLLMSFKVLNSIILLGHSYHIIEKYHQENEADSDSQTQENTAKKERSHSPEQKNGVSPEPENIPQERRASGGDITVPKNFSQIFSADSYTELTLITDTTAIEPTGGFNMRVPHARQEASSVVSDGEMSEQELESHDHLVVSHDQKPASHDHDNVSHDQTLVSHDYEESKSMDYSGSFSDSEVKGNKSSNNSSSKHSESLIPRRHAASRDLHGASLFQRSNRSFMMSFGARKKFGSSASLPETVGIPEDNESENVNDADQVSRKSLERDESVTSDCGAEKDGKIE</sequence>
<evidence type="ECO:0000256" key="5">
    <source>
        <dbReference type="ARBA" id="ARBA00023136"/>
    </source>
</evidence>
<comment type="subcellular location">
    <subcellularLocation>
        <location evidence="1">Membrane</location>
        <topology evidence="1">Multi-pass membrane protein</topology>
    </subcellularLocation>
</comment>
<accession>A0ABY7FIX5</accession>
<evidence type="ECO:0000256" key="2">
    <source>
        <dbReference type="ARBA" id="ARBA00008803"/>
    </source>
</evidence>
<feature type="region of interest" description="Disordered" evidence="6">
    <location>
        <begin position="342"/>
        <end position="388"/>
    </location>
</feature>
<feature type="transmembrane region" description="Helical" evidence="7">
    <location>
        <begin position="60"/>
        <end position="81"/>
    </location>
</feature>
<feature type="compositionally biased region" description="Basic and acidic residues" evidence="6">
    <location>
        <begin position="354"/>
        <end position="364"/>
    </location>
</feature>
<evidence type="ECO:0000256" key="3">
    <source>
        <dbReference type="ARBA" id="ARBA00022692"/>
    </source>
</evidence>
<dbReference type="InterPro" id="IPR008010">
    <property type="entry name" value="Tatp1"/>
</dbReference>
<keyword evidence="9" id="KW-1185">Reference proteome</keyword>
<keyword evidence="5 7" id="KW-0472">Membrane</keyword>
<feature type="compositionally biased region" description="Basic and acidic residues" evidence="6">
    <location>
        <begin position="572"/>
        <end position="597"/>
    </location>
</feature>
<organism evidence="8 9">
    <name type="scientific">Mya arenaria</name>
    <name type="common">Soft-shell clam</name>
    <dbReference type="NCBI Taxonomy" id="6604"/>
    <lineage>
        <taxon>Eukaryota</taxon>
        <taxon>Metazoa</taxon>
        <taxon>Spiralia</taxon>
        <taxon>Lophotrochozoa</taxon>
        <taxon>Mollusca</taxon>
        <taxon>Bivalvia</taxon>
        <taxon>Autobranchia</taxon>
        <taxon>Heteroconchia</taxon>
        <taxon>Euheterodonta</taxon>
        <taxon>Imparidentia</taxon>
        <taxon>Neoheterodontei</taxon>
        <taxon>Myida</taxon>
        <taxon>Myoidea</taxon>
        <taxon>Myidae</taxon>
        <taxon>Mya</taxon>
    </lineage>
</organism>
<evidence type="ECO:0000256" key="4">
    <source>
        <dbReference type="ARBA" id="ARBA00022989"/>
    </source>
</evidence>
<feature type="region of interest" description="Disordered" evidence="6">
    <location>
        <begin position="479"/>
        <end position="515"/>
    </location>
</feature>
<evidence type="ECO:0000256" key="6">
    <source>
        <dbReference type="SAM" id="MobiDB-lite"/>
    </source>
</evidence>
<reference evidence="8" key="1">
    <citation type="submission" date="2022-11" db="EMBL/GenBank/DDBJ databases">
        <title>Centuries of genome instability and evolution in soft-shell clam transmissible cancer (bioRxiv).</title>
        <authorList>
            <person name="Hart S.F.M."/>
            <person name="Yonemitsu M.A."/>
            <person name="Giersch R.M."/>
            <person name="Beal B.F."/>
            <person name="Arriagada G."/>
            <person name="Davis B.W."/>
            <person name="Ostrander E.A."/>
            <person name="Goff S.P."/>
            <person name="Metzger M.J."/>
        </authorList>
    </citation>
    <scope>NUCLEOTIDE SEQUENCE</scope>
    <source>
        <strain evidence="8">MELC-2E11</strain>
        <tissue evidence="8">Siphon/mantle</tissue>
    </source>
</reference>
<evidence type="ECO:0000256" key="1">
    <source>
        <dbReference type="ARBA" id="ARBA00004141"/>
    </source>
</evidence>
<protein>
    <submittedName>
        <fullName evidence="8">TAPT1-like protein</fullName>
    </submittedName>
</protein>
<feature type="transmembrane region" description="Helical" evidence="7">
    <location>
        <begin position="309"/>
        <end position="329"/>
    </location>
</feature>
<dbReference type="Pfam" id="PF05346">
    <property type="entry name" value="DUF747"/>
    <property type="match status" value="1"/>
</dbReference>
<dbReference type="PANTHER" id="PTHR13317:SF4">
    <property type="entry name" value="TRANSMEMBRANE ANTERIOR POSTERIOR TRANSFORMATION PROTEIN 1 HOMOLOG"/>
    <property type="match status" value="1"/>
</dbReference>
<name>A0ABY7FIX5_MYAAR</name>
<proteinExistence type="inferred from homology"/>
<keyword evidence="4 7" id="KW-1133">Transmembrane helix</keyword>
<evidence type="ECO:0000256" key="7">
    <source>
        <dbReference type="SAM" id="Phobius"/>
    </source>
</evidence>
<dbReference type="Proteomes" id="UP001164746">
    <property type="component" value="Chromosome 12"/>
</dbReference>
<feature type="region of interest" description="Disordered" evidence="6">
    <location>
        <begin position="546"/>
        <end position="597"/>
    </location>
</feature>
<evidence type="ECO:0000313" key="8">
    <source>
        <dbReference type="EMBL" id="WAR22143.1"/>
    </source>
</evidence>
<dbReference type="EMBL" id="CP111023">
    <property type="protein sequence ID" value="WAR22143.1"/>
    <property type="molecule type" value="Genomic_DNA"/>
</dbReference>
<gene>
    <name evidence="8" type="ORF">MAR_016117</name>
</gene>
<dbReference type="PANTHER" id="PTHR13317">
    <property type="entry name" value="TRANSMEMBRANE ANTERIOR POSTERIOR TRANSFORMATION PROTEIN 1 HOMOLOG"/>
    <property type="match status" value="1"/>
</dbReference>
<feature type="transmembrane region" description="Helical" evidence="7">
    <location>
        <begin position="93"/>
        <end position="112"/>
    </location>
</feature>